<evidence type="ECO:0000313" key="2">
    <source>
        <dbReference type="EMBL" id="QQK88534.1"/>
    </source>
</evidence>
<protein>
    <submittedName>
        <fullName evidence="2">Uncharacterized protein</fullName>
    </submittedName>
</protein>
<name>A0A7T7CL44_9CAUD</name>
<keyword evidence="1" id="KW-0175">Coiled coil</keyword>
<proteinExistence type="predicted"/>
<organism evidence="2">
    <name type="scientific">Vibrio phage PH669</name>
    <dbReference type="NCBI Taxonomy" id="2800823"/>
    <lineage>
        <taxon>Viruses</taxon>
        <taxon>Duplodnaviria</taxon>
        <taxon>Heunggongvirae</taxon>
        <taxon>Uroviricota</taxon>
        <taxon>Caudoviricetes</taxon>
        <taxon>Queuovirinae</taxon>
    </lineage>
</organism>
<evidence type="ECO:0000256" key="1">
    <source>
        <dbReference type="SAM" id="Coils"/>
    </source>
</evidence>
<accession>A0A7T7CL44</accession>
<dbReference type="EMBL" id="MW423737">
    <property type="protein sequence ID" value="QQK88534.1"/>
    <property type="molecule type" value="Genomic_DNA"/>
</dbReference>
<reference evidence="2" key="1">
    <citation type="submission" date="2020-12" db="EMBL/GenBank/DDBJ databases">
        <authorList>
            <person name="Hu Z."/>
        </authorList>
    </citation>
    <scope>NUCLEOTIDE SEQUENCE</scope>
</reference>
<sequence length="91" mass="10091">MATLTELRVKKLQDKVRNARVEMQAAEESLQYARAMEDGQTINLGSAIGSFDMSKEQLVAAAEKTYKEKKGRYNVLCNGVDSFLTGMGIEL</sequence>
<feature type="coiled-coil region" evidence="1">
    <location>
        <begin position="2"/>
        <end position="36"/>
    </location>
</feature>